<evidence type="ECO:0000313" key="3">
    <source>
        <dbReference type="EMBL" id="NJP42369.1"/>
    </source>
</evidence>
<comment type="caution">
    <text evidence="3">The sequence shown here is derived from an EMBL/GenBank/DDBJ whole genome shotgun (WGS) entry which is preliminary data.</text>
</comment>
<reference evidence="3 4" key="1">
    <citation type="submission" date="2020-03" db="EMBL/GenBank/DDBJ databases">
        <title>WGS of actinomycetes isolated from Thailand.</title>
        <authorList>
            <person name="Thawai C."/>
        </authorList>
    </citation>
    <scope>NUCLEOTIDE SEQUENCE [LARGE SCALE GENOMIC DNA]</scope>
    <source>
        <strain evidence="3 4">PRB2-1</strain>
    </source>
</reference>
<dbReference type="InterPro" id="IPR044929">
    <property type="entry name" value="DNA/RNA_non-sp_Endonuclease_sf"/>
</dbReference>
<dbReference type="Gene3D" id="3.40.570.10">
    <property type="entry name" value="Extracellular Endonuclease, subunit A"/>
    <property type="match status" value="1"/>
</dbReference>
<dbReference type="Gene3D" id="2.180.10.10">
    <property type="entry name" value="RHS repeat-associated core"/>
    <property type="match status" value="1"/>
</dbReference>
<organism evidence="3 4">
    <name type="scientific">Actinacidiphila epipremni</name>
    <dbReference type="NCBI Taxonomy" id="2053013"/>
    <lineage>
        <taxon>Bacteria</taxon>
        <taxon>Bacillati</taxon>
        <taxon>Actinomycetota</taxon>
        <taxon>Actinomycetes</taxon>
        <taxon>Kitasatosporales</taxon>
        <taxon>Streptomycetaceae</taxon>
        <taxon>Actinacidiphila</taxon>
    </lineage>
</organism>
<dbReference type="InterPro" id="IPR044927">
    <property type="entry name" value="Endonuclea_NS_2"/>
</dbReference>
<dbReference type="NCBIfam" id="TIGR03696">
    <property type="entry name" value="Rhs_assc_core"/>
    <property type="match status" value="1"/>
</dbReference>
<proteinExistence type="predicted"/>
<dbReference type="RefSeq" id="WP_167981193.1">
    <property type="nucleotide sequence ID" value="NZ_JAATEJ010000001.1"/>
</dbReference>
<sequence length="621" mass="64028">MRVAGWGVGPERPAQVVADRDDDGTPHLDERRQVGARRDTRGQCEPLVSDGASTYGYTARGTTTGSTVTTTGFTTASAFDAFGQEISAGGITYGYDALGRATSAGGTPLAYSGQDNTVAADGTGTYTHDSGGSLVAVAPSAAPATLAFTDLHTDLVGEYAPDGTALTGSAAYDPWGTPTVPSTLAGSIGYQSEYTDPASGQVNMHARWYTPATGTFISADTAENPAVGTSAAANPFAYGNASPLNGTDSTGHNWAAALDALEGVAGAEAANGANDWNPVGWATAAGIAVVGGAYVGYKYYQSHSGPSSHTAYDDFAWTSSSVYSNPIYTYQPYAAPSFYARCASAWSLACDSNFGNPESSPKGTHPRTPHGLNPRAIAAAAAAAAAARAAAIKHKAEQLTKAIGSATLTTHSSAVAASPTTHINIPDLGDLARNAAAAVSAASTAVAVCVVTQECEVRKNKEKDPCDHGPVGVGRNIEYMPLEEAPGGEGCRATGAVAQLSEDDVRKKRVDAGVDPDGFFNLEAEPARGHLIASVYGGAGNVLENFVPMYQPANQLMYNTIEGRIERSLKAGGHVNLVVIPRYSGRDPLAPSSIVVIARGDVDDDCFIVNTRTPVSKCRRD</sequence>
<gene>
    <name evidence="3" type="ORF">HCN08_02910</name>
</gene>
<feature type="domain" description="Type VII secretion system protein EssD-like" evidence="2">
    <location>
        <begin position="492"/>
        <end position="598"/>
    </location>
</feature>
<dbReference type="InterPro" id="IPR022385">
    <property type="entry name" value="Rhs_assc_core"/>
</dbReference>
<evidence type="ECO:0000256" key="1">
    <source>
        <dbReference type="SAM" id="MobiDB-lite"/>
    </source>
</evidence>
<name>A0ABX0ZJJ0_9ACTN</name>
<dbReference type="EMBL" id="JAATEJ010000001">
    <property type="protein sequence ID" value="NJP42369.1"/>
    <property type="molecule type" value="Genomic_DNA"/>
</dbReference>
<dbReference type="Pfam" id="PF13930">
    <property type="entry name" value="Endonuclea_NS_2"/>
    <property type="match status" value="1"/>
</dbReference>
<feature type="region of interest" description="Disordered" evidence="1">
    <location>
        <begin position="1"/>
        <end position="49"/>
    </location>
</feature>
<evidence type="ECO:0000313" key="4">
    <source>
        <dbReference type="Proteomes" id="UP000734511"/>
    </source>
</evidence>
<dbReference type="Proteomes" id="UP000734511">
    <property type="component" value="Unassembled WGS sequence"/>
</dbReference>
<evidence type="ECO:0000259" key="2">
    <source>
        <dbReference type="Pfam" id="PF13930"/>
    </source>
</evidence>
<protein>
    <recommendedName>
        <fullName evidence="2">Type VII secretion system protein EssD-like domain-containing protein</fullName>
    </recommendedName>
</protein>
<keyword evidence="4" id="KW-1185">Reference proteome</keyword>
<feature type="compositionally biased region" description="Basic and acidic residues" evidence="1">
    <location>
        <begin position="23"/>
        <end position="42"/>
    </location>
</feature>
<accession>A0ABX0ZJJ0</accession>